<dbReference type="GO" id="GO:0010112">
    <property type="term" value="P:regulation of systemic acquired resistance"/>
    <property type="evidence" value="ECO:0007669"/>
    <property type="project" value="InterPro"/>
</dbReference>
<name>A0A7I8KK79_SPIIN</name>
<dbReference type="Proteomes" id="UP000663760">
    <property type="component" value="Chromosome 6"/>
</dbReference>
<organism evidence="5 6">
    <name type="scientific">Spirodela intermedia</name>
    <name type="common">Intermediate duckweed</name>
    <dbReference type="NCBI Taxonomy" id="51605"/>
    <lineage>
        <taxon>Eukaryota</taxon>
        <taxon>Viridiplantae</taxon>
        <taxon>Streptophyta</taxon>
        <taxon>Embryophyta</taxon>
        <taxon>Tracheophyta</taxon>
        <taxon>Spermatophyta</taxon>
        <taxon>Magnoliopsida</taxon>
        <taxon>Liliopsida</taxon>
        <taxon>Araceae</taxon>
        <taxon>Lemnoideae</taxon>
        <taxon>Spirodela</taxon>
    </lineage>
</organism>
<evidence type="ECO:0000256" key="4">
    <source>
        <dbReference type="SAM" id="MobiDB-lite"/>
    </source>
</evidence>
<evidence type="ECO:0000313" key="6">
    <source>
        <dbReference type="Proteomes" id="UP000663760"/>
    </source>
</evidence>
<dbReference type="AlphaFoldDB" id="A0A7I8KK79"/>
<dbReference type="PANTHER" id="PTHR33669">
    <property type="entry name" value="PROTEIN NEGATIVE REGULATOR OF RESISTANCE"/>
    <property type="match status" value="1"/>
</dbReference>
<feature type="compositionally biased region" description="Basic and acidic residues" evidence="4">
    <location>
        <begin position="14"/>
        <end position="30"/>
    </location>
</feature>
<comment type="subcellular location">
    <subcellularLocation>
        <location evidence="1">Nucleus</location>
    </subcellularLocation>
</comment>
<dbReference type="Pfam" id="PF15699">
    <property type="entry name" value="NPR1_interact"/>
    <property type="match status" value="1"/>
</dbReference>
<sequence length="106" mass="11828">MGKRKTPENAPPAGRRDPEEKQDGNEEGKMEEFFQLLERVREMRKLCSTGGSERRKELTFQWEDFAGAAAPGHKSPLKGTPAGTRRIIKETKEEGGGSSLDLRLSL</sequence>
<evidence type="ECO:0000256" key="1">
    <source>
        <dbReference type="ARBA" id="ARBA00004123"/>
    </source>
</evidence>
<reference evidence="5" key="1">
    <citation type="submission" date="2020-02" db="EMBL/GenBank/DDBJ databases">
        <authorList>
            <person name="Scholz U."/>
            <person name="Mascher M."/>
            <person name="Fiebig A."/>
        </authorList>
    </citation>
    <scope>NUCLEOTIDE SEQUENCE</scope>
</reference>
<evidence type="ECO:0000256" key="3">
    <source>
        <dbReference type="ARBA" id="ARBA00023242"/>
    </source>
</evidence>
<keyword evidence="3" id="KW-0539">Nucleus</keyword>
<dbReference type="GO" id="GO:0005634">
    <property type="term" value="C:nucleus"/>
    <property type="evidence" value="ECO:0007669"/>
    <property type="project" value="UniProtKB-SubCell"/>
</dbReference>
<evidence type="ECO:0000256" key="2">
    <source>
        <dbReference type="ARBA" id="ARBA00009937"/>
    </source>
</evidence>
<gene>
    <name evidence="5" type="ORF">SI8410_06008331</name>
</gene>
<comment type="similarity">
    <text evidence="2">Belongs to the NPR1-interactor family.</text>
</comment>
<dbReference type="EMBL" id="LR746269">
    <property type="protein sequence ID" value="CAA7397666.1"/>
    <property type="molecule type" value="Genomic_DNA"/>
</dbReference>
<proteinExistence type="inferred from homology"/>
<evidence type="ECO:0000313" key="5">
    <source>
        <dbReference type="EMBL" id="CAA7397666.1"/>
    </source>
</evidence>
<feature type="region of interest" description="Disordered" evidence="4">
    <location>
        <begin position="1"/>
        <end position="30"/>
    </location>
</feature>
<keyword evidence="6" id="KW-1185">Reference proteome</keyword>
<dbReference type="InterPro" id="IPR031425">
    <property type="entry name" value="NPR1/NH1-interacting"/>
</dbReference>
<accession>A0A7I8KK79</accession>
<protein>
    <submittedName>
        <fullName evidence="5">Uncharacterized protein</fullName>
    </submittedName>
</protein>
<dbReference type="PANTHER" id="PTHR33669:SF14">
    <property type="entry name" value="NRR REPRESSOR HOMOLOG 3"/>
    <property type="match status" value="1"/>
</dbReference>